<feature type="non-terminal residue" evidence="3">
    <location>
        <position position="1"/>
    </location>
</feature>
<evidence type="ECO:0000313" key="3">
    <source>
        <dbReference type="EMBL" id="EQD39691.1"/>
    </source>
</evidence>
<evidence type="ECO:0000259" key="2">
    <source>
        <dbReference type="PROSITE" id="PS51898"/>
    </source>
</evidence>
<dbReference type="GO" id="GO:0015074">
    <property type="term" value="P:DNA integration"/>
    <property type="evidence" value="ECO:0007669"/>
    <property type="project" value="InterPro"/>
</dbReference>
<gene>
    <name evidence="3" type="ORF">B1B_15261</name>
</gene>
<dbReference type="SUPFAM" id="SSF56349">
    <property type="entry name" value="DNA breaking-rejoining enzymes"/>
    <property type="match status" value="1"/>
</dbReference>
<feature type="domain" description="Tyr recombinase" evidence="2">
    <location>
        <begin position="1"/>
        <end position="114"/>
    </location>
</feature>
<keyword evidence="1" id="KW-0233">DNA recombination</keyword>
<comment type="caution">
    <text evidence="3">The sequence shown here is derived from an EMBL/GenBank/DDBJ whole genome shotgun (WGS) entry which is preliminary data.</text>
</comment>
<dbReference type="Gene3D" id="1.10.443.10">
    <property type="entry name" value="Intergrase catalytic core"/>
    <property type="match status" value="1"/>
</dbReference>
<dbReference type="InterPro" id="IPR002104">
    <property type="entry name" value="Integrase_catalytic"/>
</dbReference>
<dbReference type="AlphaFoldDB" id="T0YVT3"/>
<proteinExistence type="predicted"/>
<reference evidence="3" key="2">
    <citation type="journal article" date="2014" name="ISME J.">
        <title>Microbial stratification in low pH oxic and suboxic macroscopic growths along an acid mine drainage.</title>
        <authorList>
            <person name="Mendez-Garcia C."/>
            <person name="Mesa V."/>
            <person name="Sprenger R.R."/>
            <person name="Richter M."/>
            <person name="Diez M.S."/>
            <person name="Solano J."/>
            <person name="Bargiela R."/>
            <person name="Golyshina O.V."/>
            <person name="Manteca A."/>
            <person name="Ramos J.L."/>
            <person name="Gallego J.R."/>
            <person name="Llorente I."/>
            <person name="Martins Dos Santos V.A."/>
            <person name="Jensen O.N."/>
            <person name="Pelaez A.I."/>
            <person name="Sanchez J."/>
            <person name="Ferrer M."/>
        </authorList>
    </citation>
    <scope>NUCLEOTIDE SEQUENCE</scope>
</reference>
<dbReference type="PROSITE" id="PS51898">
    <property type="entry name" value="TYR_RECOMBINASE"/>
    <property type="match status" value="1"/>
</dbReference>
<name>T0YVT3_9ZZZZ</name>
<protein>
    <submittedName>
        <fullName evidence="3">Site-specific tyrosine recombinase XerC</fullName>
    </submittedName>
</protein>
<dbReference type="EMBL" id="AUZY01010142">
    <property type="protein sequence ID" value="EQD39691.1"/>
    <property type="molecule type" value="Genomic_DNA"/>
</dbReference>
<organism evidence="3">
    <name type="scientific">mine drainage metagenome</name>
    <dbReference type="NCBI Taxonomy" id="410659"/>
    <lineage>
        <taxon>unclassified sequences</taxon>
        <taxon>metagenomes</taxon>
        <taxon>ecological metagenomes</taxon>
    </lineage>
</organism>
<sequence>HPQFGNYALLSVLGKGRKWRVVRLCNPIIMELMDWYTREVRPGFLRVDTDDPQLLFFSERGSRLCTEQVRRMLRDIGALAGIPFRVKPHLLRHTYATQLGQNHWLRGVAATAWT</sequence>
<dbReference type="InterPro" id="IPR011010">
    <property type="entry name" value="DNA_brk_join_enz"/>
</dbReference>
<dbReference type="Pfam" id="PF00589">
    <property type="entry name" value="Phage_integrase"/>
    <property type="match status" value="1"/>
</dbReference>
<reference evidence="3" key="1">
    <citation type="submission" date="2013-08" db="EMBL/GenBank/DDBJ databases">
        <authorList>
            <person name="Mendez C."/>
            <person name="Richter M."/>
            <person name="Ferrer M."/>
            <person name="Sanchez J."/>
        </authorList>
    </citation>
    <scope>NUCLEOTIDE SEQUENCE</scope>
</reference>
<evidence type="ECO:0000256" key="1">
    <source>
        <dbReference type="ARBA" id="ARBA00023172"/>
    </source>
</evidence>
<dbReference type="GO" id="GO:0006310">
    <property type="term" value="P:DNA recombination"/>
    <property type="evidence" value="ECO:0007669"/>
    <property type="project" value="UniProtKB-KW"/>
</dbReference>
<accession>T0YVT3</accession>
<dbReference type="InterPro" id="IPR013762">
    <property type="entry name" value="Integrase-like_cat_sf"/>
</dbReference>
<dbReference type="GO" id="GO:0003677">
    <property type="term" value="F:DNA binding"/>
    <property type="evidence" value="ECO:0007669"/>
    <property type="project" value="InterPro"/>
</dbReference>